<dbReference type="OrthoDB" id="5910071at2"/>
<evidence type="ECO:0000313" key="2">
    <source>
        <dbReference type="Proteomes" id="UP000321935"/>
    </source>
</evidence>
<protein>
    <recommendedName>
        <fullName evidence="3">GIY-YIG domain-containing protein</fullName>
    </recommendedName>
</protein>
<evidence type="ECO:0000313" key="1">
    <source>
        <dbReference type="EMBL" id="TXE13461.1"/>
    </source>
</evidence>
<dbReference type="RefSeq" id="WP_146915587.1">
    <property type="nucleotide sequence ID" value="NZ_VORW01000002.1"/>
</dbReference>
<dbReference type="AlphaFoldDB" id="A0A5C7AY65"/>
<dbReference type="Proteomes" id="UP000321935">
    <property type="component" value="Unassembled WGS sequence"/>
</dbReference>
<reference evidence="1 2" key="1">
    <citation type="submission" date="2019-08" db="EMBL/GenBank/DDBJ databases">
        <title>Genomes sequence of Algoriphagus aquimarinus ACAM450.</title>
        <authorList>
            <person name="Bowman J.P."/>
        </authorList>
    </citation>
    <scope>NUCLEOTIDE SEQUENCE [LARGE SCALE GENOMIC DNA]</scope>
    <source>
        <strain evidence="1 2">ACAM 450</strain>
    </source>
</reference>
<accession>A0A5C7AY65</accession>
<organism evidence="1 2">
    <name type="scientific">Algoriphagus aquimarinus</name>
    <dbReference type="NCBI Taxonomy" id="237018"/>
    <lineage>
        <taxon>Bacteria</taxon>
        <taxon>Pseudomonadati</taxon>
        <taxon>Bacteroidota</taxon>
        <taxon>Cytophagia</taxon>
        <taxon>Cytophagales</taxon>
        <taxon>Cyclobacteriaceae</taxon>
        <taxon>Algoriphagus</taxon>
    </lineage>
</organism>
<sequence length="169" mass="19828">MLETFLKQAVKVFLELSRGTLSELIVDKYLVLTYGNLILSMDNPDEIIRKFEAEFNFIKHKFRIIDLKLSEVKSSMEEFVYHPGVYIFYNSTSVIKVGRHLVNCRKRALEHVRDNTRNEHLEMRELVSDSASRILFINSKKVEDRHWVAAVELFMETHLSPVIKSKRLG</sequence>
<gene>
    <name evidence="1" type="ORF">ESV85_05670</name>
</gene>
<dbReference type="EMBL" id="VORW01000002">
    <property type="protein sequence ID" value="TXE13461.1"/>
    <property type="molecule type" value="Genomic_DNA"/>
</dbReference>
<evidence type="ECO:0008006" key="3">
    <source>
        <dbReference type="Google" id="ProtNLM"/>
    </source>
</evidence>
<proteinExistence type="predicted"/>
<comment type="caution">
    <text evidence="1">The sequence shown here is derived from an EMBL/GenBank/DDBJ whole genome shotgun (WGS) entry which is preliminary data.</text>
</comment>
<name>A0A5C7AY65_9BACT</name>